<dbReference type="Proteomes" id="UP000789366">
    <property type="component" value="Unassembled WGS sequence"/>
</dbReference>
<proteinExistence type="predicted"/>
<evidence type="ECO:0000313" key="1">
    <source>
        <dbReference type="EMBL" id="CAG8578572.1"/>
    </source>
</evidence>
<organism evidence="1 2">
    <name type="scientific">Cetraspora pellucida</name>
    <dbReference type="NCBI Taxonomy" id="1433469"/>
    <lineage>
        <taxon>Eukaryota</taxon>
        <taxon>Fungi</taxon>
        <taxon>Fungi incertae sedis</taxon>
        <taxon>Mucoromycota</taxon>
        <taxon>Glomeromycotina</taxon>
        <taxon>Glomeromycetes</taxon>
        <taxon>Diversisporales</taxon>
        <taxon>Gigasporaceae</taxon>
        <taxon>Cetraspora</taxon>
    </lineage>
</organism>
<protein>
    <submittedName>
        <fullName evidence="1">10954_t:CDS:1</fullName>
    </submittedName>
</protein>
<reference evidence="1" key="1">
    <citation type="submission" date="2021-06" db="EMBL/GenBank/DDBJ databases">
        <authorList>
            <person name="Kallberg Y."/>
            <person name="Tangrot J."/>
            <person name="Rosling A."/>
        </authorList>
    </citation>
    <scope>NUCLEOTIDE SEQUENCE</scope>
    <source>
        <strain evidence="1">28 12/20/2015</strain>
    </source>
</reference>
<evidence type="ECO:0000313" key="2">
    <source>
        <dbReference type="Proteomes" id="UP000789366"/>
    </source>
</evidence>
<accession>A0ACA9MBM0</accession>
<name>A0ACA9MBM0_9GLOM</name>
<sequence>MQGDIQMMEGSEGAQIQGEQLNFRANFERMSLDMLRYFCREWELPENGLKQELIARLAEEGKRRAGWTEVSILRSGKGKNKEAVSTEESVLLEEQVIETSEENLGTTVREANNGLQASPVFEINQPLRRNPEQSIQVGGPFQHQLSEQDTRVYQGSYPAVVLPFSGYQQAHSMQPVPLTTSQPIFNGFSGQQQQQFLPSYSFQPSQQFYKQPSQWSERG</sequence>
<feature type="non-terminal residue" evidence="1">
    <location>
        <position position="219"/>
    </location>
</feature>
<gene>
    <name evidence="1" type="ORF">SPELUC_LOCUS6273</name>
</gene>
<dbReference type="EMBL" id="CAJVPW010007237">
    <property type="protein sequence ID" value="CAG8578572.1"/>
    <property type="molecule type" value="Genomic_DNA"/>
</dbReference>
<comment type="caution">
    <text evidence="1">The sequence shown here is derived from an EMBL/GenBank/DDBJ whole genome shotgun (WGS) entry which is preliminary data.</text>
</comment>
<keyword evidence="2" id="KW-1185">Reference proteome</keyword>